<reference evidence="1" key="2">
    <citation type="submission" date="2024-07" db="EMBL/GenBank/DDBJ databases">
        <title>Streptomyces haneummycinica sp. nov., a new antibiotic-producing actinobacterium isolated from marine sediment.</title>
        <authorList>
            <person name="Uemura M."/>
            <person name="Hamada M."/>
            <person name="Hirano S."/>
            <person name="Kobayashi K."/>
            <person name="Ohshiro T."/>
            <person name="Kobayashi T."/>
            <person name="Terahara T."/>
        </authorList>
    </citation>
    <scope>NUCLEOTIDE SEQUENCE</scope>
    <source>
        <strain evidence="1">KM77-8</strain>
    </source>
</reference>
<dbReference type="AlphaFoldDB" id="A0AAT9HAF0"/>
<evidence type="ECO:0008006" key="2">
    <source>
        <dbReference type="Google" id="ProtNLM"/>
    </source>
</evidence>
<organism evidence="1">
    <name type="scientific">Streptomyces haneummycinicus</name>
    <dbReference type="NCBI Taxonomy" id="3074435"/>
    <lineage>
        <taxon>Bacteria</taxon>
        <taxon>Bacillati</taxon>
        <taxon>Actinomycetota</taxon>
        <taxon>Actinomycetes</taxon>
        <taxon>Kitasatosporales</taxon>
        <taxon>Streptomycetaceae</taxon>
        <taxon>Streptomyces</taxon>
    </lineage>
</organism>
<gene>
    <name evidence="1" type="ORF">SHKM778_07890</name>
</gene>
<name>A0AAT9HAF0_9ACTN</name>
<sequence length="204" mass="20317">MVVVACAAVPAAAAKVTTPFLRFGLGGGELVGGLAGGGEFLGLLGAGVEGGRGRDGPHPLAELVAFVGEVADVGLGVLELRGPEEGVEGTHLDADTAVHAEGEVDGEPVEDVAAAVAAAGRRRRDGLLVGVDVDAPVRALAGAQHADRAVLLEQADHAAGAGREVGLGVRVGAVTDFFVIVRRVTARPLARPEPGMGAIRGTPP</sequence>
<evidence type="ECO:0000313" key="1">
    <source>
        <dbReference type="EMBL" id="BFO14401.1"/>
    </source>
</evidence>
<accession>A0AAT9HAF0</accession>
<dbReference type="EMBL" id="AP035768">
    <property type="protein sequence ID" value="BFO14401.1"/>
    <property type="molecule type" value="Genomic_DNA"/>
</dbReference>
<reference evidence="1" key="1">
    <citation type="submission" date="2024-06" db="EMBL/GenBank/DDBJ databases">
        <authorList>
            <consortium name="consrtm"/>
            <person name="Uemura M."/>
            <person name="Terahara T."/>
        </authorList>
    </citation>
    <scope>NUCLEOTIDE SEQUENCE</scope>
    <source>
        <strain evidence="1">KM77-8</strain>
    </source>
</reference>
<protein>
    <recommendedName>
        <fullName evidence="2">Secreted protein</fullName>
    </recommendedName>
</protein>
<proteinExistence type="predicted"/>